<organism evidence="2 4">
    <name type="scientific">Smittium mucronatum</name>
    <dbReference type="NCBI Taxonomy" id="133383"/>
    <lineage>
        <taxon>Eukaryota</taxon>
        <taxon>Fungi</taxon>
        <taxon>Fungi incertae sedis</taxon>
        <taxon>Zoopagomycota</taxon>
        <taxon>Kickxellomycotina</taxon>
        <taxon>Harpellomycetes</taxon>
        <taxon>Harpellales</taxon>
        <taxon>Legeriomycetaceae</taxon>
        <taxon>Smittium</taxon>
    </lineage>
</organism>
<dbReference type="EMBL" id="LSSL01007044">
    <property type="protein sequence ID" value="OLY78183.1"/>
    <property type="molecule type" value="Genomic_DNA"/>
</dbReference>
<name>A0A1R0GMQ7_9FUNG</name>
<evidence type="ECO:0000313" key="4">
    <source>
        <dbReference type="Proteomes" id="UP000187455"/>
    </source>
</evidence>
<feature type="compositionally biased region" description="Polar residues" evidence="1">
    <location>
        <begin position="71"/>
        <end position="87"/>
    </location>
</feature>
<dbReference type="Proteomes" id="UP000187455">
    <property type="component" value="Unassembled WGS sequence"/>
</dbReference>
<reference evidence="2" key="2">
    <citation type="submission" date="2017-01" db="EMBL/GenBank/DDBJ databases">
        <authorList>
            <person name="Mah S.A."/>
            <person name="Swanson W.J."/>
            <person name="Moy G.W."/>
            <person name="Vacquier V.D."/>
        </authorList>
    </citation>
    <scope>NUCLEOTIDE SEQUENCE</scope>
    <source>
        <strain evidence="2">ALG-7-W6</strain>
    </source>
</reference>
<evidence type="ECO:0000313" key="2">
    <source>
        <dbReference type="EMBL" id="OLY78183.1"/>
    </source>
</evidence>
<accession>A0A1R0GMQ7</accession>
<keyword evidence="4" id="KW-1185">Reference proteome</keyword>
<feature type="region of interest" description="Disordered" evidence="1">
    <location>
        <begin position="62"/>
        <end position="87"/>
    </location>
</feature>
<proteinExistence type="predicted"/>
<reference evidence="2 4" key="1">
    <citation type="journal article" date="2016" name="Mol. Biol. Evol.">
        <title>Genome-Wide Survey of Gut Fungi (Harpellales) Reveals the First Horizontally Transferred Ubiquitin Gene from a Mosquito Host.</title>
        <authorList>
            <person name="Wang Y."/>
            <person name="White M.M."/>
            <person name="Kvist S."/>
            <person name="Moncalvo J.M."/>
        </authorList>
    </citation>
    <scope>NUCLEOTIDE SEQUENCE [LARGE SCALE GENOMIC DNA]</scope>
    <source>
        <strain evidence="2 4">ALG-7-W6</strain>
    </source>
</reference>
<comment type="caution">
    <text evidence="2">The sequence shown here is derived from an EMBL/GenBank/DDBJ whole genome shotgun (WGS) entry which is preliminary data.</text>
</comment>
<evidence type="ECO:0000256" key="1">
    <source>
        <dbReference type="SAM" id="MobiDB-lite"/>
    </source>
</evidence>
<gene>
    <name evidence="3" type="ORF">AYI68_g1555</name>
    <name evidence="2" type="ORF">AYI68_g7772</name>
</gene>
<protein>
    <submittedName>
        <fullName evidence="2">Uncharacterized protein</fullName>
    </submittedName>
</protein>
<dbReference type="EMBL" id="LSSL01000551">
    <property type="protein sequence ID" value="OLY84282.1"/>
    <property type="molecule type" value="Genomic_DNA"/>
</dbReference>
<dbReference type="AlphaFoldDB" id="A0A1R0GMQ7"/>
<evidence type="ECO:0000313" key="3">
    <source>
        <dbReference type="EMBL" id="OLY84282.1"/>
    </source>
</evidence>
<sequence length="153" mass="16836">MRLINTLLYFGSVGLANILGTSSSYYNGNLERRQAGSSLEVSSTSAPGKITEKQFIDHKEVEGVDEKQGVHSGSMSRSMPGSVFTKTSGCQRTNLWKTRESSSGWMDRVSGWARSRYNPITMKDDSSEDDGELMPVTIVEVVSAETVYTSKLH</sequence>